<evidence type="ECO:0000259" key="8">
    <source>
        <dbReference type="Pfam" id="PF00557"/>
    </source>
</evidence>
<name>A0A517NT89_9BACT</name>
<feature type="binding site" evidence="6">
    <location>
        <position position="339"/>
    </location>
    <ligand>
        <name>a divalent metal cation</name>
        <dbReference type="ChEBI" id="CHEBI:60240"/>
        <label>2</label>
        <note>catalytic</note>
    </ligand>
</feature>
<reference evidence="9 10" key="1">
    <citation type="submission" date="2019-02" db="EMBL/GenBank/DDBJ databases">
        <title>Deep-cultivation of Planctomycetes and their phenomic and genomic characterization uncovers novel biology.</title>
        <authorList>
            <person name="Wiegand S."/>
            <person name="Jogler M."/>
            <person name="Boedeker C."/>
            <person name="Pinto D."/>
            <person name="Vollmers J."/>
            <person name="Rivas-Marin E."/>
            <person name="Kohn T."/>
            <person name="Peeters S.H."/>
            <person name="Heuer A."/>
            <person name="Rast P."/>
            <person name="Oberbeckmann S."/>
            <person name="Bunk B."/>
            <person name="Jeske O."/>
            <person name="Meyerdierks A."/>
            <person name="Storesund J.E."/>
            <person name="Kallscheuer N."/>
            <person name="Luecker S."/>
            <person name="Lage O.M."/>
            <person name="Pohl T."/>
            <person name="Merkel B.J."/>
            <person name="Hornburger P."/>
            <person name="Mueller R.-W."/>
            <person name="Bruemmer F."/>
            <person name="Labrenz M."/>
            <person name="Spormann A.M."/>
            <person name="Op den Camp H."/>
            <person name="Overmann J."/>
            <person name="Amann R."/>
            <person name="Jetten M.S.M."/>
            <person name="Mascher T."/>
            <person name="Medema M.H."/>
            <person name="Devos D.P."/>
            <person name="Kaster A.-K."/>
            <person name="Ovreas L."/>
            <person name="Rohde M."/>
            <person name="Galperin M.Y."/>
            <person name="Jogler C."/>
        </authorList>
    </citation>
    <scope>NUCLEOTIDE SEQUENCE [LARGE SCALE GENOMIC DNA]</scope>
    <source>
        <strain evidence="9 10">K23_9</strain>
    </source>
</reference>
<comment type="function">
    <text evidence="1 6">Removes the N-terminal methionine from nascent proteins. The N-terminal methionine is often cleaved when the second residue in the primary sequence is small and uncharged (Met-Ala-, Cys, Gly, Pro, Ser, Thr, or Val). Requires deformylation of the N(alpha)-formylated initiator methionine before it can be hydrolyzed.</text>
</comment>
<dbReference type="InterPro" id="IPR002467">
    <property type="entry name" value="Pept_M24A_MAP1"/>
</dbReference>
<dbReference type="NCBIfam" id="TIGR00500">
    <property type="entry name" value="met_pdase_I"/>
    <property type="match status" value="1"/>
</dbReference>
<keyword evidence="5 6" id="KW-0378">Hydrolase</keyword>
<dbReference type="EC" id="3.4.11.18" evidence="6 7"/>
<dbReference type="InterPro" id="IPR036005">
    <property type="entry name" value="Creatinase/aminopeptidase-like"/>
</dbReference>
<comment type="subunit">
    <text evidence="6">Monomer.</text>
</comment>
<dbReference type="HAMAP" id="MF_01974">
    <property type="entry name" value="MetAP_1"/>
    <property type="match status" value="1"/>
</dbReference>
<dbReference type="AlphaFoldDB" id="A0A517NT89"/>
<dbReference type="Gene3D" id="3.90.230.10">
    <property type="entry name" value="Creatinase/methionine aminopeptidase superfamily"/>
    <property type="match status" value="1"/>
</dbReference>
<dbReference type="InterPro" id="IPR000994">
    <property type="entry name" value="Pept_M24"/>
</dbReference>
<organism evidence="9 10">
    <name type="scientific">Stieleria marina</name>
    <dbReference type="NCBI Taxonomy" id="1930275"/>
    <lineage>
        <taxon>Bacteria</taxon>
        <taxon>Pseudomonadati</taxon>
        <taxon>Planctomycetota</taxon>
        <taxon>Planctomycetia</taxon>
        <taxon>Pirellulales</taxon>
        <taxon>Pirellulaceae</taxon>
        <taxon>Stieleria</taxon>
    </lineage>
</organism>
<feature type="binding site" evidence="6">
    <location>
        <position position="280"/>
    </location>
    <ligand>
        <name>substrate</name>
    </ligand>
</feature>
<comment type="similarity">
    <text evidence="6">Belongs to the peptidase M24A family. Methionine aminopeptidase type 1 subfamily.</text>
</comment>
<evidence type="ECO:0000256" key="2">
    <source>
        <dbReference type="ARBA" id="ARBA00022438"/>
    </source>
</evidence>
<gene>
    <name evidence="6 9" type="primary">map</name>
    <name evidence="9" type="ORF">K239x_22940</name>
</gene>
<proteinExistence type="inferred from homology"/>
<keyword evidence="10" id="KW-1185">Reference proteome</keyword>
<accession>A0A517NT89</accession>
<dbReference type="PANTHER" id="PTHR43330">
    <property type="entry name" value="METHIONINE AMINOPEPTIDASE"/>
    <property type="match status" value="1"/>
</dbReference>
<feature type="binding site" evidence="6">
    <location>
        <position position="307"/>
    </location>
    <ligand>
        <name>a divalent metal cation</name>
        <dbReference type="ChEBI" id="CHEBI:60240"/>
        <label>2</label>
        <note>catalytic</note>
    </ligand>
</feature>
<feature type="binding site" evidence="6">
    <location>
        <position position="339"/>
    </location>
    <ligand>
        <name>a divalent metal cation</name>
        <dbReference type="ChEBI" id="CHEBI:60240"/>
        <label>1</label>
    </ligand>
</feature>
<evidence type="ECO:0000313" key="9">
    <source>
        <dbReference type="EMBL" id="QDT10338.1"/>
    </source>
</evidence>
<dbReference type="GO" id="GO:0070006">
    <property type="term" value="F:metalloaminopeptidase activity"/>
    <property type="evidence" value="ECO:0007669"/>
    <property type="project" value="UniProtKB-UniRule"/>
</dbReference>
<evidence type="ECO:0000256" key="3">
    <source>
        <dbReference type="ARBA" id="ARBA00022670"/>
    </source>
</evidence>
<evidence type="ECO:0000256" key="5">
    <source>
        <dbReference type="ARBA" id="ARBA00022801"/>
    </source>
</evidence>
<dbReference type="GO" id="GO:0006508">
    <property type="term" value="P:proteolysis"/>
    <property type="evidence" value="ECO:0007669"/>
    <property type="project" value="UniProtKB-KW"/>
</dbReference>
<dbReference type="GO" id="GO:0004239">
    <property type="term" value="F:initiator methionyl aminopeptidase activity"/>
    <property type="evidence" value="ECO:0007669"/>
    <property type="project" value="UniProtKB-UniRule"/>
</dbReference>
<dbReference type="EMBL" id="CP036526">
    <property type="protein sequence ID" value="QDT10338.1"/>
    <property type="molecule type" value="Genomic_DNA"/>
</dbReference>
<dbReference type="SUPFAM" id="SSF55920">
    <property type="entry name" value="Creatinase/aminopeptidase"/>
    <property type="match status" value="1"/>
</dbReference>
<comment type="catalytic activity">
    <reaction evidence="6 7">
        <text>Release of N-terminal amino acids, preferentially methionine, from peptides and arylamides.</text>
        <dbReference type="EC" id="3.4.11.18"/>
    </reaction>
</comment>
<feature type="binding site" evidence="6">
    <location>
        <position position="210"/>
    </location>
    <ligand>
        <name>a divalent metal cation</name>
        <dbReference type="ChEBI" id="CHEBI:60240"/>
        <label>2</label>
        <note>catalytic</note>
    </ligand>
</feature>
<comment type="cofactor">
    <cofactor evidence="6">
        <name>Co(2+)</name>
        <dbReference type="ChEBI" id="CHEBI:48828"/>
    </cofactor>
    <cofactor evidence="6">
        <name>Zn(2+)</name>
        <dbReference type="ChEBI" id="CHEBI:29105"/>
    </cofactor>
    <cofactor evidence="6">
        <name>Mn(2+)</name>
        <dbReference type="ChEBI" id="CHEBI:29035"/>
    </cofactor>
    <cofactor evidence="6">
        <name>Fe(2+)</name>
        <dbReference type="ChEBI" id="CHEBI:29033"/>
    </cofactor>
    <text evidence="6">Binds 2 divalent metal cations per subunit. Has a high-affinity and a low affinity metal-binding site. The true nature of the physiological cofactor is under debate. The enzyme is active with cobalt, zinc, manganese or divalent iron ions. Most likely, methionine aminopeptidases function as mononuclear Fe(2+)-metalloproteases under physiological conditions, and the catalytically relevant metal-binding site has been assigned to the histidine-containing high-affinity site.</text>
</comment>
<sequence>MRPEISAQYPLGMVTRVVGGGHLGRESANKAVRFHSDDRLSAEQRACVLAGLCWFKRKCSANYRQFLNLQILGECVRDVRICGNAGHRGFRSFHCELFVTMLQKQKKLILTEAQQDSMRLAGKANAELLDYLRPHVKAGITTGEIDDMVNQWTVNRGHRPATLGYQNYPKSCCTSIDEVICHGIPDDYVLQDGDIVNVDITTVVDGWHGDQSETFLIGDVSDEKRAVTQCAFDCLYMAIDALTPGCRVARIGETIVPEANRRGFSVVREYVGHGLGRQFHLDPSIPHFANRQARIDRLYPGMCFTVEPMINAGSRFTKTDKNDGWTVRTKDSRPSAQFEHSILMTESGPEILTLTTDGPRKGHQF</sequence>
<feature type="binding site" evidence="6">
    <location>
        <position position="199"/>
    </location>
    <ligand>
        <name>a divalent metal cation</name>
        <dbReference type="ChEBI" id="CHEBI:60240"/>
        <label>1</label>
    </ligand>
</feature>
<dbReference type="GO" id="GO:0046872">
    <property type="term" value="F:metal ion binding"/>
    <property type="evidence" value="ECO:0007669"/>
    <property type="project" value="UniProtKB-UniRule"/>
</dbReference>
<evidence type="ECO:0000256" key="4">
    <source>
        <dbReference type="ARBA" id="ARBA00022723"/>
    </source>
</evidence>
<dbReference type="CDD" id="cd01086">
    <property type="entry name" value="MetAP1"/>
    <property type="match status" value="1"/>
</dbReference>
<keyword evidence="2 6" id="KW-0031">Aminopeptidase</keyword>
<evidence type="ECO:0000256" key="6">
    <source>
        <dbReference type="HAMAP-Rule" id="MF_01974"/>
    </source>
</evidence>
<keyword evidence="3 6" id="KW-0645">Protease</keyword>
<feature type="binding site" evidence="6">
    <location>
        <position position="273"/>
    </location>
    <ligand>
        <name>a divalent metal cation</name>
        <dbReference type="ChEBI" id="CHEBI:60240"/>
        <label>2</label>
        <note>catalytic</note>
    </ligand>
</feature>
<evidence type="ECO:0000256" key="1">
    <source>
        <dbReference type="ARBA" id="ARBA00002521"/>
    </source>
</evidence>
<feature type="binding site" evidence="6">
    <location>
        <position position="210"/>
    </location>
    <ligand>
        <name>a divalent metal cation</name>
        <dbReference type="ChEBI" id="CHEBI:60240"/>
        <label>1</label>
    </ligand>
</feature>
<dbReference type="PROSITE" id="PS00680">
    <property type="entry name" value="MAP_1"/>
    <property type="match status" value="1"/>
</dbReference>
<dbReference type="GO" id="GO:0005829">
    <property type="term" value="C:cytosol"/>
    <property type="evidence" value="ECO:0007669"/>
    <property type="project" value="TreeGrafter"/>
</dbReference>
<dbReference type="PRINTS" id="PR00599">
    <property type="entry name" value="MAPEPTIDASE"/>
</dbReference>
<evidence type="ECO:0000313" key="10">
    <source>
        <dbReference type="Proteomes" id="UP000319817"/>
    </source>
</evidence>
<feature type="domain" description="Peptidase M24" evidence="8">
    <location>
        <begin position="117"/>
        <end position="346"/>
    </location>
</feature>
<dbReference type="InterPro" id="IPR001714">
    <property type="entry name" value="Pept_M24_MAP"/>
</dbReference>
<keyword evidence="4 6" id="KW-0479">Metal-binding</keyword>
<dbReference type="Pfam" id="PF00557">
    <property type="entry name" value="Peptidase_M24"/>
    <property type="match status" value="1"/>
</dbReference>
<dbReference type="PANTHER" id="PTHR43330:SF27">
    <property type="entry name" value="METHIONINE AMINOPEPTIDASE"/>
    <property type="match status" value="1"/>
</dbReference>
<evidence type="ECO:0000256" key="7">
    <source>
        <dbReference type="RuleBase" id="RU003653"/>
    </source>
</evidence>
<feature type="binding site" evidence="6">
    <location>
        <position position="182"/>
    </location>
    <ligand>
        <name>substrate</name>
    </ligand>
</feature>
<protein>
    <recommendedName>
        <fullName evidence="6 7">Methionine aminopeptidase</fullName>
        <shortName evidence="6">MAP</shortName>
        <shortName evidence="6">MetAP</shortName>
        <ecNumber evidence="6 7">3.4.11.18</ecNumber>
    </recommendedName>
    <alternativeName>
        <fullName evidence="6">Peptidase M</fullName>
    </alternativeName>
</protein>
<dbReference type="Proteomes" id="UP000319817">
    <property type="component" value="Chromosome"/>
</dbReference>